<keyword evidence="4" id="KW-0052">Apoplast</keyword>
<dbReference type="Pfam" id="PF03018">
    <property type="entry name" value="Dirigent"/>
    <property type="match status" value="1"/>
</dbReference>
<dbReference type="AlphaFoldDB" id="A0A3L6EUP4"/>
<feature type="chain" id="PRO_5017845793" description="Dirigent protein" evidence="4">
    <location>
        <begin position="23"/>
        <end position="171"/>
    </location>
</feature>
<comment type="function">
    <text evidence="4">Dirigent proteins impart stereoselectivity on the phenoxy radical-coupling reaction, yielding optically active lignans from two molecules of coniferyl alcohol in the biosynthesis of lignans, flavonolignans, and alkaloids and thus plays a central role in plant secondary metabolism.</text>
</comment>
<dbReference type="GO" id="GO:0009699">
    <property type="term" value="P:phenylpropanoid biosynthetic process"/>
    <property type="evidence" value="ECO:0007669"/>
    <property type="project" value="UniProtKB-ARBA"/>
</dbReference>
<keyword evidence="3 4" id="KW-0964">Secreted</keyword>
<proteinExistence type="inferred from homology"/>
<dbReference type="Proteomes" id="UP000251960">
    <property type="component" value="Chromosome 5"/>
</dbReference>
<dbReference type="InterPro" id="IPR004265">
    <property type="entry name" value="Dirigent"/>
</dbReference>
<sequence>MAFYYAIALLGMLAVFSSGGNALDDNMLKTTVYIQQLPYQNQRGVAEGTAVISWYIKDGPGASANTIGHAEGLVILTDIARSSWLITTDLVFDGGSLAGSSLQVMGQHESSGQWSIMGGTGQFTMARGVIEYKTIQQDSSSRTFEICIYAYYTPMNGWKAGLALGDTGSKP</sequence>
<comment type="subunit">
    <text evidence="2 4">Homodimer.</text>
</comment>
<organism evidence="5">
    <name type="scientific">Zea mays</name>
    <name type="common">Maize</name>
    <dbReference type="NCBI Taxonomy" id="4577"/>
    <lineage>
        <taxon>Eukaryota</taxon>
        <taxon>Viridiplantae</taxon>
        <taxon>Streptophyta</taxon>
        <taxon>Embryophyta</taxon>
        <taxon>Tracheophyta</taxon>
        <taxon>Spermatophyta</taxon>
        <taxon>Magnoliopsida</taxon>
        <taxon>Liliopsida</taxon>
        <taxon>Poales</taxon>
        <taxon>Poaceae</taxon>
        <taxon>PACMAD clade</taxon>
        <taxon>Panicoideae</taxon>
        <taxon>Andropogonodae</taxon>
        <taxon>Andropogoneae</taxon>
        <taxon>Tripsacinae</taxon>
        <taxon>Zea</taxon>
    </lineage>
</organism>
<evidence type="ECO:0000256" key="4">
    <source>
        <dbReference type="RuleBase" id="RU363099"/>
    </source>
</evidence>
<gene>
    <name evidence="5" type="primary">DIR2</name>
    <name evidence="5" type="ORF">Zm00014a_007308</name>
</gene>
<comment type="similarity">
    <text evidence="1 4">Belongs to the plant dirigent protein family.</text>
</comment>
<dbReference type="EMBL" id="NCVQ01000006">
    <property type="protein sequence ID" value="PWZ24686.1"/>
    <property type="molecule type" value="Genomic_DNA"/>
</dbReference>
<accession>A0A3L6EUP4</accession>
<dbReference type="ExpressionAtlas" id="A0A3L6EUP4">
    <property type="expression patterns" value="baseline and differential"/>
</dbReference>
<feature type="signal peptide" evidence="4">
    <location>
        <begin position="1"/>
        <end position="22"/>
    </location>
</feature>
<comment type="caution">
    <text evidence="5">The sequence shown here is derived from an EMBL/GenBank/DDBJ whole genome shotgun (WGS) entry which is preliminary data.</text>
</comment>
<reference evidence="5" key="1">
    <citation type="journal article" date="2018" name="Nat. Genet.">
        <title>Extensive intraspecific gene order and gene structural variations between Mo17 and other maize genomes.</title>
        <authorList>
            <person name="Sun S."/>
            <person name="Zhou Y."/>
            <person name="Chen J."/>
            <person name="Shi J."/>
            <person name="Zhao H."/>
            <person name="Zhao H."/>
            <person name="Song W."/>
            <person name="Zhang M."/>
            <person name="Cui Y."/>
            <person name="Dong X."/>
            <person name="Liu H."/>
            <person name="Ma X."/>
            <person name="Jiao Y."/>
            <person name="Wang B."/>
            <person name="Wei X."/>
            <person name="Stein J.C."/>
            <person name="Glaubitz J.C."/>
            <person name="Lu F."/>
            <person name="Yu G."/>
            <person name="Liang C."/>
            <person name="Fengler K."/>
            <person name="Li B."/>
            <person name="Rafalski A."/>
            <person name="Schnable P.S."/>
            <person name="Ware D.H."/>
            <person name="Buckler E.S."/>
            <person name="Lai J."/>
        </authorList>
    </citation>
    <scope>NUCLEOTIDE SEQUENCE [LARGE SCALE GENOMIC DNA]</scope>
    <source>
        <tissue evidence="5">Seedling</tissue>
    </source>
</reference>
<evidence type="ECO:0000256" key="2">
    <source>
        <dbReference type="ARBA" id="ARBA00011738"/>
    </source>
</evidence>
<protein>
    <recommendedName>
        <fullName evidence="4">Dirigent protein</fullName>
    </recommendedName>
</protein>
<evidence type="ECO:0000256" key="3">
    <source>
        <dbReference type="ARBA" id="ARBA00022525"/>
    </source>
</evidence>
<dbReference type="Gene3D" id="2.40.480.10">
    <property type="entry name" value="Allene oxide cyclase-like"/>
    <property type="match status" value="1"/>
</dbReference>
<evidence type="ECO:0000256" key="1">
    <source>
        <dbReference type="ARBA" id="ARBA00010746"/>
    </source>
</evidence>
<dbReference type="PANTHER" id="PTHR21495">
    <property type="entry name" value="NUCLEOPORIN-RELATED"/>
    <property type="match status" value="1"/>
</dbReference>
<comment type="subcellular location">
    <subcellularLocation>
        <location evidence="4">Secreted</location>
        <location evidence="4">Extracellular space</location>
        <location evidence="4">Apoplast</location>
    </subcellularLocation>
</comment>
<dbReference type="InterPro" id="IPR044859">
    <property type="entry name" value="Allene_oxi_cyc_Dirigent"/>
</dbReference>
<name>A0A3L6EUP4_MAIZE</name>
<evidence type="ECO:0000313" key="5">
    <source>
        <dbReference type="EMBL" id="PWZ24686.1"/>
    </source>
</evidence>
<dbReference type="GO" id="GO:0048046">
    <property type="term" value="C:apoplast"/>
    <property type="evidence" value="ECO:0007669"/>
    <property type="project" value="UniProtKB-SubCell"/>
</dbReference>
<keyword evidence="4" id="KW-0732">Signal</keyword>